<comment type="caution">
    <text evidence="5">The sequence shown here is derived from an EMBL/GenBank/DDBJ whole genome shotgun (WGS) entry which is preliminary data.</text>
</comment>
<dbReference type="PANTHER" id="PTHR24103">
    <property type="entry name" value="E3 UBIQUITIN-PROTEIN LIGASE TRIM"/>
    <property type="match status" value="1"/>
</dbReference>
<dbReference type="Proteomes" id="UP001150062">
    <property type="component" value="Unassembled WGS sequence"/>
</dbReference>
<reference evidence="5" key="1">
    <citation type="submission" date="2022-08" db="EMBL/GenBank/DDBJ databases">
        <title>Novel sulfate-reducing endosymbionts in the free-living metamonad Anaeramoeba.</title>
        <authorList>
            <person name="Jerlstrom-Hultqvist J."/>
            <person name="Cepicka I."/>
            <person name="Gallot-Lavallee L."/>
            <person name="Salas-Leiva D."/>
            <person name="Curtis B.A."/>
            <person name="Zahonova K."/>
            <person name="Pipaliya S."/>
            <person name="Dacks J."/>
            <person name="Roger A.J."/>
        </authorList>
    </citation>
    <scope>NUCLEOTIDE SEQUENCE</scope>
    <source>
        <strain evidence="5">Schooner1</strain>
    </source>
</reference>
<dbReference type="SUPFAM" id="SSF57845">
    <property type="entry name" value="B-box zinc-binding domain"/>
    <property type="match status" value="1"/>
</dbReference>
<protein>
    <submittedName>
        <fullName evidence="5">E3 ubiquitin-protein ligase trim</fullName>
    </submittedName>
</protein>
<keyword evidence="1" id="KW-0862">Zinc</keyword>
<accession>A0ABQ8XCH5</accession>
<keyword evidence="1" id="KW-0863">Zinc-finger</keyword>
<dbReference type="EMBL" id="JAOAOG010000313">
    <property type="protein sequence ID" value="KAJ6230244.1"/>
    <property type="molecule type" value="Genomic_DNA"/>
</dbReference>
<evidence type="ECO:0000313" key="6">
    <source>
        <dbReference type="Proteomes" id="UP001150062"/>
    </source>
</evidence>
<dbReference type="InterPro" id="IPR043136">
    <property type="entry name" value="B30.2/SPRY_sf"/>
</dbReference>
<feature type="coiled-coil region" evidence="2">
    <location>
        <begin position="234"/>
        <end position="264"/>
    </location>
</feature>
<organism evidence="5 6">
    <name type="scientific">Anaeramoeba flamelloides</name>
    <dbReference type="NCBI Taxonomy" id="1746091"/>
    <lineage>
        <taxon>Eukaryota</taxon>
        <taxon>Metamonada</taxon>
        <taxon>Anaeramoebidae</taxon>
        <taxon>Anaeramoeba</taxon>
    </lineage>
</organism>
<evidence type="ECO:0000256" key="2">
    <source>
        <dbReference type="SAM" id="Coils"/>
    </source>
</evidence>
<keyword evidence="6" id="KW-1185">Reference proteome</keyword>
<keyword evidence="2" id="KW-0175">Coiled coil</keyword>
<evidence type="ECO:0000256" key="3">
    <source>
        <dbReference type="SAM" id="MobiDB-lite"/>
    </source>
</evidence>
<evidence type="ECO:0000259" key="4">
    <source>
        <dbReference type="PROSITE" id="PS50119"/>
    </source>
</evidence>
<evidence type="ECO:0000256" key="1">
    <source>
        <dbReference type="PROSITE-ProRule" id="PRU00024"/>
    </source>
</evidence>
<name>A0ABQ8XCH5_9EUKA</name>
<dbReference type="InterPro" id="IPR050143">
    <property type="entry name" value="TRIM/RBCC"/>
</dbReference>
<dbReference type="InterPro" id="IPR000315">
    <property type="entry name" value="Znf_B-box"/>
</dbReference>
<dbReference type="Gene3D" id="2.60.120.920">
    <property type="match status" value="1"/>
</dbReference>
<evidence type="ECO:0000313" key="5">
    <source>
        <dbReference type="EMBL" id="KAJ6230244.1"/>
    </source>
</evidence>
<dbReference type="PROSITE" id="PS50119">
    <property type="entry name" value="ZF_BBOX"/>
    <property type="match status" value="1"/>
</dbReference>
<keyword evidence="1" id="KW-0479">Metal-binding</keyword>
<proteinExistence type="predicted"/>
<sequence length="479" mass="56793">MNKSKNSKKKQKTKKRLKGKHEKPKRRKKKKKQKNKDPKRLKDIKIPFELQIPQCQVCEEKKADFYCKECKVHCCKNCEPQVHTPFLREKHYESTFKEPYIQRQKINHNICNKHQKELCLYCIDENELICSVCYGTCIKNNHSVLSLNDYSNEISEKIKILLNKIKKEETQNNETIEYTRAKQNKLKQEIKDLANYIKNESDLLIQKIQNSKIHSLNLLNKVEIISNTKFTKILNEKEEKQKKLNKNKNKIKKMEKLEKDEKNTIKLIQESKKILSKEVEGVDEREERVLIKKENGKRKIDMEREEFDPDTNWENKIKLKNNNKTAINKSIDSTLICGKNIYSSGKHKIKIKIDQYPNPKEGLNTISLGVIKTENKENLVAMWKHKGSYYFKTWWSGYKLKCAKRKKDIGKTITKIYPKNIKLEEDDIFEISLDMDLRKISFKINEKNLGGWDNLPEKVNFFAFLSDQYGEEKNKITLI</sequence>
<dbReference type="Gene3D" id="3.30.160.60">
    <property type="entry name" value="Classic Zinc Finger"/>
    <property type="match status" value="1"/>
</dbReference>
<gene>
    <name evidence="5" type="ORF">M0813_06882</name>
</gene>
<feature type="region of interest" description="Disordered" evidence="3">
    <location>
        <begin position="1"/>
        <end position="40"/>
    </location>
</feature>
<feature type="domain" description="B box-type" evidence="4">
    <location>
        <begin position="50"/>
        <end position="94"/>
    </location>
</feature>
<feature type="compositionally biased region" description="Basic residues" evidence="3">
    <location>
        <begin position="1"/>
        <end position="34"/>
    </location>
</feature>